<dbReference type="RefSeq" id="WP_106290620.1">
    <property type="nucleotide sequence ID" value="NZ_CAWNTC010000160.1"/>
</dbReference>
<organism evidence="2 3">
    <name type="scientific">Merismopedia glauca CCAP 1448/3</name>
    <dbReference type="NCBI Taxonomy" id="1296344"/>
    <lineage>
        <taxon>Bacteria</taxon>
        <taxon>Bacillati</taxon>
        <taxon>Cyanobacteriota</taxon>
        <taxon>Cyanophyceae</taxon>
        <taxon>Synechococcales</taxon>
        <taxon>Merismopediaceae</taxon>
        <taxon>Merismopedia</taxon>
    </lineage>
</organism>
<dbReference type="InterPro" id="IPR011335">
    <property type="entry name" value="Restrct_endonuc-II-like"/>
</dbReference>
<keyword evidence="3" id="KW-1185">Reference proteome</keyword>
<reference evidence="2 3" key="2">
    <citation type="submission" date="2018-03" db="EMBL/GenBank/DDBJ databases">
        <title>The ancient ancestry and fast evolution of plastids.</title>
        <authorList>
            <person name="Moore K.R."/>
            <person name="Magnabosco C."/>
            <person name="Momper L."/>
            <person name="Gold D.A."/>
            <person name="Bosak T."/>
            <person name="Fournier G.P."/>
        </authorList>
    </citation>
    <scope>NUCLEOTIDE SEQUENCE [LARGE SCALE GENOMIC DNA]</scope>
    <source>
        <strain evidence="2 3">CCAP 1448/3</strain>
    </source>
</reference>
<name>A0A2T1BYQ6_9CYAN</name>
<dbReference type="AlphaFoldDB" id="A0A2T1BYQ6"/>
<dbReference type="InterPro" id="IPR008538">
    <property type="entry name" value="Uma2"/>
</dbReference>
<comment type="caution">
    <text evidence="2">The sequence shown here is derived from an EMBL/GenBank/DDBJ whole genome shotgun (WGS) entry which is preliminary data.</text>
</comment>
<dbReference type="PANTHER" id="PTHR34107:SF7">
    <property type="entry name" value="SLR2092 PROTEIN"/>
    <property type="match status" value="1"/>
</dbReference>
<evidence type="ECO:0000313" key="2">
    <source>
        <dbReference type="EMBL" id="PSB01149.1"/>
    </source>
</evidence>
<dbReference type="SUPFAM" id="SSF52980">
    <property type="entry name" value="Restriction endonuclease-like"/>
    <property type="match status" value="1"/>
</dbReference>
<dbReference type="InterPro" id="IPR012296">
    <property type="entry name" value="Nuclease_put_TT1808"/>
</dbReference>
<dbReference type="CDD" id="cd06260">
    <property type="entry name" value="DUF820-like"/>
    <property type="match status" value="1"/>
</dbReference>
<evidence type="ECO:0000313" key="3">
    <source>
        <dbReference type="Proteomes" id="UP000238762"/>
    </source>
</evidence>
<dbReference type="PANTHER" id="PTHR34107">
    <property type="entry name" value="SLL0198 PROTEIN-RELATED"/>
    <property type="match status" value="1"/>
</dbReference>
<dbReference type="Pfam" id="PF05685">
    <property type="entry name" value="Uma2"/>
    <property type="match status" value="1"/>
</dbReference>
<dbReference type="EMBL" id="PVWJ01000127">
    <property type="protein sequence ID" value="PSB01149.1"/>
    <property type="molecule type" value="Genomic_DNA"/>
</dbReference>
<dbReference type="Proteomes" id="UP000238762">
    <property type="component" value="Unassembled WGS sequence"/>
</dbReference>
<protein>
    <recommendedName>
        <fullName evidence="1">Putative restriction endonuclease domain-containing protein</fullName>
    </recommendedName>
</protein>
<dbReference type="OrthoDB" id="274259at2"/>
<accession>A0A2T1BYQ6</accession>
<dbReference type="Gene3D" id="3.90.1570.10">
    <property type="entry name" value="tt1808, chain A"/>
    <property type="match status" value="1"/>
</dbReference>
<gene>
    <name evidence="2" type="ORF">C7B64_19855</name>
</gene>
<sequence>MMQLETTVSETILLDVSTVRLHVTNEQFNRLAQANPDLRLELTPDGELIVMPPTFAISGERNSDLTGQVWAWNRRTKLGKVFDSSTGYDWTGIASGRFSPDVSWIENSRLVGIDLEQYLTIVPDFAIELRSTSDRLSELQAKMREYLRCGVRLGWLINPQDKQVEIYRLGKAVEVLDNAISIGGEDVLPEFVLDLTTVW</sequence>
<feature type="domain" description="Putative restriction endonuclease" evidence="1">
    <location>
        <begin position="26"/>
        <end position="195"/>
    </location>
</feature>
<evidence type="ECO:0000259" key="1">
    <source>
        <dbReference type="Pfam" id="PF05685"/>
    </source>
</evidence>
<reference evidence="2 3" key="1">
    <citation type="submission" date="2018-02" db="EMBL/GenBank/DDBJ databases">
        <authorList>
            <person name="Cohen D.B."/>
            <person name="Kent A.D."/>
        </authorList>
    </citation>
    <scope>NUCLEOTIDE SEQUENCE [LARGE SCALE GENOMIC DNA]</scope>
    <source>
        <strain evidence="2 3">CCAP 1448/3</strain>
    </source>
</reference>
<proteinExistence type="predicted"/>